<keyword evidence="1 4" id="KW-0808">Transferase</keyword>
<sequence length="182" mass="20663">MSLSDPILFEPDKHSDLIPQFTRIHIQCVLQDHVVATFLPPFDVDEHAVDQKVLSYWKSHADQIRKGTRFLIFPLAGDQVAGYVTVGLPSTPTIGFRGEVEKLLVDPTHRRKGIAKTLMLALEKEAKSRGRDLLMLDAIRGFPAEHMYLRLGYIKIGEIPDAVMLPDTGERRTEVLMYKDIR</sequence>
<comment type="caution">
    <text evidence="4">The sequence shown here is derived from an EMBL/GenBank/DDBJ whole genome shotgun (WGS) entry which is preliminary data.</text>
</comment>
<dbReference type="PANTHER" id="PTHR43877">
    <property type="entry name" value="AMINOALKYLPHOSPHONATE N-ACETYLTRANSFERASE-RELATED-RELATED"/>
    <property type="match status" value="1"/>
</dbReference>
<dbReference type="SUPFAM" id="SSF55729">
    <property type="entry name" value="Acyl-CoA N-acyltransferases (Nat)"/>
    <property type="match status" value="1"/>
</dbReference>
<evidence type="ECO:0000313" key="5">
    <source>
        <dbReference type="Proteomes" id="UP000308133"/>
    </source>
</evidence>
<dbReference type="CDD" id="cd04301">
    <property type="entry name" value="NAT_SF"/>
    <property type="match status" value="1"/>
</dbReference>
<dbReference type="AlphaFoldDB" id="A0A4U7AXS5"/>
<evidence type="ECO:0000256" key="2">
    <source>
        <dbReference type="ARBA" id="ARBA00023315"/>
    </source>
</evidence>
<proteinExistence type="predicted"/>
<accession>A0A4U7AXS5</accession>
<gene>
    <name evidence="4" type="ORF">C1H76_6157</name>
</gene>
<feature type="domain" description="N-acetyltransferase" evidence="3">
    <location>
        <begin position="7"/>
        <end position="182"/>
    </location>
</feature>
<evidence type="ECO:0000313" key="4">
    <source>
        <dbReference type="EMBL" id="TKX21661.1"/>
    </source>
</evidence>
<dbReference type="Proteomes" id="UP000308133">
    <property type="component" value="Unassembled WGS sequence"/>
</dbReference>
<evidence type="ECO:0000259" key="3">
    <source>
        <dbReference type="PROSITE" id="PS51186"/>
    </source>
</evidence>
<dbReference type="InterPro" id="IPR050832">
    <property type="entry name" value="Bact_Acetyltransf"/>
</dbReference>
<organism evidence="4 5">
    <name type="scientific">Elsinoe australis</name>
    <dbReference type="NCBI Taxonomy" id="40998"/>
    <lineage>
        <taxon>Eukaryota</taxon>
        <taxon>Fungi</taxon>
        <taxon>Dikarya</taxon>
        <taxon>Ascomycota</taxon>
        <taxon>Pezizomycotina</taxon>
        <taxon>Dothideomycetes</taxon>
        <taxon>Dothideomycetidae</taxon>
        <taxon>Myriangiales</taxon>
        <taxon>Elsinoaceae</taxon>
        <taxon>Elsinoe</taxon>
    </lineage>
</organism>
<dbReference type="Gene3D" id="3.40.630.30">
    <property type="match status" value="1"/>
</dbReference>
<name>A0A4U7AXS5_9PEZI</name>
<protein>
    <submittedName>
        <fullName evidence="4">Acetyltransferase-like protein 15</fullName>
    </submittedName>
</protein>
<dbReference type="PROSITE" id="PS51186">
    <property type="entry name" value="GNAT"/>
    <property type="match status" value="1"/>
</dbReference>
<dbReference type="GO" id="GO:0016747">
    <property type="term" value="F:acyltransferase activity, transferring groups other than amino-acyl groups"/>
    <property type="evidence" value="ECO:0007669"/>
    <property type="project" value="InterPro"/>
</dbReference>
<evidence type="ECO:0000256" key="1">
    <source>
        <dbReference type="ARBA" id="ARBA00022679"/>
    </source>
</evidence>
<keyword evidence="2" id="KW-0012">Acyltransferase</keyword>
<dbReference type="InterPro" id="IPR000182">
    <property type="entry name" value="GNAT_dom"/>
</dbReference>
<dbReference type="Pfam" id="PF00583">
    <property type="entry name" value="Acetyltransf_1"/>
    <property type="match status" value="1"/>
</dbReference>
<dbReference type="PANTHER" id="PTHR43877:SF2">
    <property type="entry name" value="AMINOALKYLPHOSPHONATE N-ACETYLTRANSFERASE-RELATED"/>
    <property type="match status" value="1"/>
</dbReference>
<reference evidence="4 5" key="1">
    <citation type="submission" date="2018-02" db="EMBL/GenBank/DDBJ databases">
        <title>Draft genome sequences of Elsinoe sp., causing black scab on jojoba.</title>
        <authorList>
            <person name="Stodart B."/>
            <person name="Jeffress S."/>
            <person name="Ash G."/>
            <person name="Arun Chinnappa K."/>
        </authorList>
    </citation>
    <scope>NUCLEOTIDE SEQUENCE [LARGE SCALE GENOMIC DNA]</scope>
    <source>
        <strain evidence="4 5">Hillstone_2</strain>
    </source>
</reference>
<dbReference type="EMBL" id="PTQR01000080">
    <property type="protein sequence ID" value="TKX21661.1"/>
    <property type="molecule type" value="Genomic_DNA"/>
</dbReference>
<dbReference type="InterPro" id="IPR016181">
    <property type="entry name" value="Acyl_CoA_acyltransferase"/>
</dbReference>